<dbReference type="GO" id="GO:0003677">
    <property type="term" value="F:DNA binding"/>
    <property type="evidence" value="ECO:0007669"/>
    <property type="project" value="InterPro"/>
</dbReference>
<gene>
    <name evidence="2" type="ordered locus">RGE_17830</name>
</gene>
<evidence type="ECO:0000313" key="3">
    <source>
        <dbReference type="Proteomes" id="UP000007883"/>
    </source>
</evidence>
<dbReference type="STRING" id="983917.RGE_17830"/>
<evidence type="ECO:0000259" key="1">
    <source>
        <dbReference type="Pfam" id="PF06527"/>
    </source>
</evidence>
<name>I0HQ37_RUBGI</name>
<dbReference type="KEGG" id="rge:RGE_17830"/>
<dbReference type="Pfam" id="PF06527">
    <property type="entry name" value="TniQ"/>
    <property type="match status" value="1"/>
</dbReference>
<feature type="domain" description="TniQ" evidence="1">
    <location>
        <begin position="19"/>
        <end position="155"/>
    </location>
</feature>
<dbReference type="Proteomes" id="UP000007883">
    <property type="component" value="Chromosome"/>
</dbReference>
<dbReference type="AlphaFoldDB" id="I0HQ37"/>
<dbReference type="eggNOG" id="COG1309">
    <property type="taxonomic scope" value="Bacteria"/>
</dbReference>
<keyword evidence="3" id="KW-1185">Reference proteome</keyword>
<dbReference type="InterPro" id="IPR009492">
    <property type="entry name" value="TniQ"/>
</dbReference>
<accession>I0HQ37</accession>
<dbReference type="HOGENOM" id="CLU_044956_0_0_4"/>
<reference evidence="2 3" key="1">
    <citation type="journal article" date="2012" name="J. Bacteriol.">
        <title>Complete genome sequence of phototrophic betaproteobacterium Rubrivivax gelatinosus IL144.</title>
        <authorList>
            <person name="Nagashima S."/>
            <person name="Kamimura A."/>
            <person name="Shimizu T."/>
            <person name="Nakamura-isaki S."/>
            <person name="Aono E."/>
            <person name="Sakamoto K."/>
            <person name="Ichikawa N."/>
            <person name="Nakazawa H."/>
            <person name="Sekine M."/>
            <person name="Yamazaki S."/>
            <person name="Fujita N."/>
            <person name="Shimada K."/>
            <person name="Hanada S."/>
            <person name="Nagashima K.V.P."/>
        </authorList>
    </citation>
    <scope>NUCLEOTIDE SEQUENCE [LARGE SCALE GENOMIC DNA]</scope>
    <source>
        <strain evidence="3">NBRC 100245 / IL144</strain>
    </source>
</reference>
<sequence>MITPLQVSPLRSSLHALAPMGLGTPDVESLVSYYCRLAVSHATTTDELGRFVAQAMRLELAPEFDWHARQLSGLRDAAMSWSSALSALTGVAGLDGLTFLPWREVIAQNGRSLVASGQYCPLCFAEDLQQARKPYFRLAWESSQSTVCHRHGTQLRQQCPSCARTNIRHAAAVVVPGWCTKCGEFLGRAIEDPIPQADVGALWKARQIAQLVAAQHSLTTQPCRASMLRAVEQIMAAMDGGQAAAFARRHGLGKSTVHHWLKGPGTPKLDVSLSIALHSGLSLVHLLTGDLSNWTPPTCNAQLALPLELPARPDRAPARQLDWGDIEQQLQAILQLPEPIPVLEVARRLDVEARQLYLRANRLTRELGARWVSYARSRRDLRLAVIGPHLEAIARDVLAEGKSLNRREVAKRISPEMLASVPRLDAVLKDVQVRMLAEQGACGSGTAH</sequence>
<dbReference type="EMBL" id="AP012320">
    <property type="protein sequence ID" value="BAL95124.1"/>
    <property type="molecule type" value="Genomic_DNA"/>
</dbReference>
<evidence type="ECO:0000313" key="2">
    <source>
        <dbReference type="EMBL" id="BAL95124.1"/>
    </source>
</evidence>
<dbReference type="Gene3D" id="1.10.260.40">
    <property type="entry name" value="lambda repressor-like DNA-binding domains"/>
    <property type="match status" value="1"/>
</dbReference>
<organism evidence="2 3">
    <name type="scientific">Rubrivivax gelatinosus (strain NBRC 100245 / IL144)</name>
    <dbReference type="NCBI Taxonomy" id="983917"/>
    <lineage>
        <taxon>Bacteria</taxon>
        <taxon>Pseudomonadati</taxon>
        <taxon>Pseudomonadota</taxon>
        <taxon>Betaproteobacteria</taxon>
        <taxon>Burkholderiales</taxon>
        <taxon>Sphaerotilaceae</taxon>
        <taxon>Rubrivivax</taxon>
    </lineage>
</organism>
<proteinExistence type="predicted"/>
<protein>
    <recommendedName>
        <fullName evidence="1">TniQ domain-containing protein</fullName>
    </recommendedName>
</protein>
<dbReference type="RefSeq" id="WP_014427987.1">
    <property type="nucleotide sequence ID" value="NC_017075.1"/>
</dbReference>
<dbReference type="InterPro" id="IPR010982">
    <property type="entry name" value="Lambda_DNA-bd_dom_sf"/>
</dbReference>